<dbReference type="EMBL" id="UYWX01024387">
    <property type="protein sequence ID" value="VDM36628.1"/>
    <property type="molecule type" value="Genomic_DNA"/>
</dbReference>
<dbReference type="Proteomes" id="UP000274429">
    <property type="component" value="Unassembled WGS sequence"/>
</dbReference>
<feature type="region of interest" description="Disordered" evidence="3">
    <location>
        <begin position="45"/>
        <end position="70"/>
    </location>
</feature>
<dbReference type="SUPFAM" id="SSF48726">
    <property type="entry name" value="Immunoglobulin"/>
    <property type="match status" value="2"/>
</dbReference>
<dbReference type="GO" id="GO:0050808">
    <property type="term" value="P:synapse organization"/>
    <property type="evidence" value="ECO:0007669"/>
    <property type="project" value="TreeGrafter"/>
</dbReference>
<evidence type="ECO:0000313" key="6">
    <source>
        <dbReference type="Proteomes" id="UP000274429"/>
    </source>
</evidence>
<dbReference type="GO" id="GO:0008046">
    <property type="term" value="F:axon guidance receptor activity"/>
    <property type="evidence" value="ECO:0007669"/>
    <property type="project" value="TreeGrafter"/>
</dbReference>
<dbReference type="PANTHER" id="PTHR45080">
    <property type="entry name" value="CONTACTIN 5"/>
    <property type="match status" value="1"/>
</dbReference>
<dbReference type="PANTHER" id="PTHR45080:SF8">
    <property type="entry name" value="IG-LIKE DOMAIN-CONTAINING PROTEIN"/>
    <property type="match status" value="1"/>
</dbReference>
<dbReference type="InterPro" id="IPR003598">
    <property type="entry name" value="Ig_sub2"/>
</dbReference>
<reference evidence="5 6" key="2">
    <citation type="submission" date="2018-11" db="EMBL/GenBank/DDBJ databases">
        <authorList>
            <consortium name="Pathogen Informatics"/>
        </authorList>
    </citation>
    <scope>NUCLEOTIDE SEQUENCE [LARGE SCALE GENOMIC DNA]</scope>
</reference>
<dbReference type="Gene3D" id="2.60.40.10">
    <property type="entry name" value="Immunoglobulins"/>
    <property type="match status" value="2"/>
</dbReference>
<feature type="domain" description="Ig-like" evidence="4">
    <location>
        <begin position="179"/>
        <end position="218"/>
    </location>
</feature>
<dbReference type="InterPro" id="IPR003599">
    <property type="entry name" value="Ig_sub"/>
</dbReference>
<dbReference type="SMART" id="SM00409">
    <property type="entry name" value="IG"/>
    <property type="match status" value="1"/>
</dbReference>
<evidence type="ECO:0000256" key="1">
    <source>
        <dbReference type="ARBA" id="ARBA00022729"/>
    </source>
</evidence>
<dbReference type="CDD" id="cd00096">
    <property type="entry name" value="Ig"/>
    <property type="match status" value="1"/>
</dbReference>
<reference evidence="7" key="1">
    <citation type="submission" date="2017-02" db="UniProtKB">
        <authorList>
            <consortium name="WormBaseParasite"/>
        </authorList>
    </citation>
    <scope>IDENTIFICATION</scope>
</reference>
<feature type="region of interest" description="Disordered" evidence="3">
    <location>
        <begin position="100"/>
        <end position="119"/>
    </location>
</feature>
<evidence type="ECO:0000256" key="3">
    <source>
        <dbReference type="SAM" id="MobiDB-lite"/>
    </source>
</evidence>
<protein>
    <submittedName>
        <fullName evidence="7">Ig-like domain-containing protein</fullName>
    </submittedName>
</protein>
<dbReference type="PROSITE" id="PS50835">
    <property type="entry name" value="IG_LIKE"/>
    <property type="match status" value="2"/>
</dbReference>
<evidence type="ECO:0000256" key="2">
    <source>
        <dbReference type="ARBA" id="ARBA00023157"/>
    </source>
</evidence>
<dbReference type="Pfam" id="PF13927">
    <property type="entry name" value="Ig_3"/>
    <property type="match status" value="1"/>
</dbReference>
<sequence>PIEVRVTPHERVCDFGTRVELECLVSGYPHQIIYWLHNAKPLKLMSNPSSSSSSSSSSRHSVQRRETSGVQTVRERLIINSFSLEDAGVYQCVAESTLADDATTPTPKSTRGSSSSSAASTSSAIVAVTTAVAKVTMATEKMEEGRVSVGDLVDNAQDTAHLVMGKMKPMRVFQSPSAPEALTSTSQILLSRSQGNLNATLECRFAANPLPTIRWFRDDLPLSHEAEIADDKGVVVSEVVKDAHRPYSLITRLRINLSQVRLQYWRGVTHPPFL</sequence>
<dbReference type="GO" id="GO:0007156">
    <property type="term" value="P:homophilic cell adhesion via plasma membrane adhesion molecules"/>
    <property type="evidence" value="ECO:0007669"/>
    <property type="project" value="TreeGrafter"/>
</dbReference>
<accession>A0A0R3XD71</accession>
<evidence type="ECO:0000259" key="4">
    <source>
        <dbReference type="PROSITE" id="PS50835"/>
    </source>
</evidence>
<feature type="compositionally biased region" description="Low complexity" evidence="3">
    <location>
        <begin position="103"/>
        <end position="119"/>
    </location>
</feature>
<dbReference type="WBParaSite" id="TTAC_0001149801-mRNA-1">
    <property type="protein sequence ID" value="TTAC_0001149801-mRNA-1"/>
    <property type="gene ID" value="TTAC_0001149801"/>
</dbReference>
<dbReference type="STRING" id="6205.A0A0R3XD71"/>
<gene>
    <name evidence="5" type="ORF">TTAC_LOCUS11481</name>
</gene>
<name>A0A0R3XD71_HYDTA</name>
<dbReference type="InterPro" id="IPR050958">
    <property type="entry name" value="Cell_Adh-Cytoskel_Orgn"/>
</dbReference>
<evidence type="ECO:0000313" key="7">
    <source>
        <dbReference type="WBParaSite" id="TTAC_0001149801-mRNA-1"/>
    </source>
</evidence>
<dbReference type="AlphaFoldDB" id="A0A0R3XD71"/>
<feature type="compositionally biased region" description="Low complexity" evidence="3">
    <location>
        <begin position="49"/>
        <end position="58"/>
    </location>
</feature>
<proteinExistence type="predicted"/>
<evidence type="ECO:0000313" key="5">
    <source>
        <dbReference type="EMBL" id="VDM36628.1"/>
    </source>
</evidence>
<dbReference type="OrthoDB" id="10001713at2759"/>
<keyword evidence="6" id="KW-1185">Reference proteome</keyword>
<dbReference type="GO" id="GO:0005886">
    <property type="term" value="C:plasma membrane"/>
    <property type="evidence" value="ECO:0007669"/>
    <property type="project" value="TreeGrafter"/>
</dbReference>
<dbReference type="InterPro" id="IPR013783">
    <property type="entry name" value="Ig-like_fold"/>
</dbReference>
<dbReference type="InterPro" id="IPR036179">
    <property type="entry name" value="Ig-like_dom_sf"/>
</dbReference>
<feature type="domain" description="Ig-like" evidence="4">
    <location>
        <begin position="1"/>
        <end position="110"/>
    </location>
</feature>
<dbReference type="InterPro" id="IPR007110">
    <property type="entry name" value="Ig-like_dom"/>
</dbReference>
<dbReference type="GO" id="GO:0043025">
    <property type="term" value="C:neuronal cell body"/>
    <property type="evidence" value="ECO:0007669"/>
    <property type="project" value="TreeGrafter"/>
</dbReference>
<keyword evidence="1" id="KW-0732">Signal</keyword>
<dbReference type="GO" id="GO:0030424">
    <property type="term" value="C:axon"/>
    <property type="evidence" value="ECO:0007669"/>
    <property type="project" value="TreeGrafter"/>
</dbReference>
<dbReference type="SMART" id="SM00408">
    <property type="entry name" value="IGc2"/>
    <property type="match status" value="2"/>
</dbReference>
<organism evidence="7">
    <name type="scientific">Hydatigena taeniaeformis</name>
    <name type="common">Feline tapeworm</name>
    <name type="synonym">Taenia taeniaeformis</name>
    <dbReference type="NCBI Taxonomy" id="6205"/>
    <lineage>
        <taxon>Eukaryota</taxon>
        <taxon>Metazoa</taxon>
        <taxon>Spiralia</taxon>
        <taxon>Lophotrochozoa</taxon>
        <taxon>Platyhelminthes</taxon>
        <taxon>Cestoda</taxon>
        <taxon>Eucestoda</taxon>
        <taxon>Cyclophyllidea</taxon>
        <taxon>Taeniidae</taxon>
        <taxon>Hydatigera</taxon>
    </lineage>
</organism>
<keyword evidence="2" id="KW-1015">Disulfide bond</keyword>